<protein>
    <submittedName>
        <fullName evidence="3">Uncharacterized protein</fullName>
    </submittedName>
</protein>
<dbReference type="Proteomes" id="UP001054837">
    <property type="component" value="Unassembled WGS sequence"/>
</dbReference>
<comment type="caution">
    <text evidence="3">The sequence shown here is derived from an EMBL/GenBank/DDBJ whole genome shotgun (WGS) entry which is preliminary data.</text>
</comment>
<feature type="compositionally biased region" description="Basic and acidic residues" evidence="1">
    <location>
        <begin position="25"/>
        <end position="41"/>
    </location>
</feature>
<proteinExistence type="predicted"/>
<evidence type="ECO:0000256" key="2">
    <source>
        <dbReference type="SAM" id="Phobius"/>
    </source>
</evidence>
<dbReference type="AlphaFoldDB" id="A0AAV4PRG3"/>
<feature type="region of interest" description="Disordered" evidence="1">
    <location>
        <begin position="1"/>
        <end position="41"/>
    </location>
</feature>
<evidence type="ECO:0000313" key="3">
    <source>
        <dbReference type="EMBL" id="GIX98970.1"/>
    </source>
</evidence>
<organism evidence="3 4">
    <name type="scientific">Caerostris darwini</name>
    <dbReference type="NCBI Taxonomy" id="1538125"/>
    <lineage>
        <taxon>Eukaryota</taxon>
        <taxon>Metazoa</taxon>
        <taxon>Ecdysozoa</taxon>
        <taxon>Arthropoda</taxon>
        <taxon>Chelicerata</taxon>
        <taxon>Arachnida</taxon>
        <taxon>Araneae</taxon>
        <taxon>Araneomorphae</taxon>
        <taxon>Entelegynae</taxon>
        <taxon>Araneoidea</taxon>
        <taxon>Araneidae</taxon>
        <taxon>Caerostris</taxon>
    </lineage>
</organism>
<keyword evidence="4" id="KW-1185">Reference proteome</keyword>
<keyword evidence="2" id="KW-1133">Transmembrane helix</keyword>
<sequence>MESLDILPSAGYASLDTPSQANEVTESKQSESAEEKESTRKYDQEHIYAQVAQIAPCKDVKTPYHLTKDYHKRDANARKILLHNTYVLRNPTVNLNHSNSAPDVRKTSINMCPKGCGSLNVTKVESKNVSVKKSETSTDPSVFSISGRRVIVANGFKMNGVKKLSNGVKDLNTIPNDSDGNTSQWLQSTSTDSQIELKRHKRQACTECFSLCLFVPVLIICICSALLVFMSCLIGNVVWYRKGNDWKCLLHCGKGPKHHYWGDNLTSRALHTV</sequence>
<gene>
    <name evidence="3" type="primary">AVEN_5774_1</name>
    <name evidence="3" type="ORF">CDAR_469971</name>
</gene>
<accession>A0AAV4PRG3</accession>
<keyword evidence="2" id="KW-0472">Membrane</keyword>
<feature type="transmembrane region" description="Helical" evidence="2">
    <location>
        <begin position="213"/>
        <end position="239"/>
    </location>
</feature>
<evidence type="ECO:0000313" key="4">
    <source>
        <dbReference type="Proteomes" id="UP001054837"/>
    </source>
</evidence>
<reference evidence="3 4" key="1">
    <citation type="submission" date="2021-06" db="EMBL/GenBank/DDBJ databases">
        <title>Caerostris darwini draft genome.</title>
        <authorList>
            <person name="Kono N."/>
            <person name="Arakawa K."/>
        </authorList>
    </citation>
    <scope>NUCLEOTIDE SEQUENCE [LARGE SCALE GENOMIC DNA]</scope>
</reference>
<dbReference type="EMBL" id="BPLQ01003261">
    <property type="protein sequence ID" value="GIX98970.1"/>
    <property type="molecule type" value="Genomic_DNA"/>
</dbReference>
<name>A0AAV4PRG3_9ARAC</name>
<keyword evidence="2" id="KW-0812">Transmembrane</keyword>
<evidence type="ECO:0000256" key="1">
    <source>
        <dbReference type="SAM" id="MobiDB-lite"/>
    </source>
</evidence>